<dbReference type="SUPFAM" id="SSF89000">
    <property type="entry name" value="post-HMGL domain-like"/>
    <property type="match status" value="1"/>
</dbReference>
<dbReference type="GO" id="GO:0034029">
    <property type="term" value="F:2-oxoglutarate carboxylase activity"/>
    <property type="evidence" value="ECO:0007669"/>
    <property type="project" value="UniProtKB-EC"/>
</dbReference>
<dbReference type="Pfam" id="PF02436">
    <property type="entry name" value="PYC_OADA"/>
    <property type="match status" value="1"/>
</dbReference>
<sequence>MVGVQAAVNVLTGGRYQTIGKEIKAYIRGEYGRAPGPIDPELLRRVLGDEPALEGRPADSLEPEYPAAADYLGKRAGSQEDVLSYIAFPQQAEQFFARREGSGPRTFKYSIRPALTGQ</sequence>
<comment type="caution">
    <text evidence="2">The sequence shown here is derived from an EMBL/GenBank/DDBJ whole genome shotgun (WGS) entry which is preliminary data.</text>
</comment>
<gene>
    <name evidence="2" type="primary">cfiA_18</name>
    <name evidence="2" type="ORF">SDC9_135738</name>
</gene>
<keyword evidence="2" id="KW-0436">Ligase</keyword>
<dbReference type="InterPro" id="IPR013785">
    <property type="entry name" value="Aldolase_TIM"/>
</dbReference>
<reference evidence="2" key="1">
    <citation type="submission" date="2019-08" db="EMBL/GenBank/DDBJ databases">
        <authorList>
            <person name="Kucharzyk K."/>
            <person name="Murdoch R.W."/>
            <person name="Higgins S."/>
            <person name="Loffler F."/>
        </authorList>
    </citation>
    <scope>NUCLEOTIDE SEQUENCE</scope>
</reference>
<accession>A0A645DGN8</accession>
<protein>
    <submittedName>
        <fullName evidence="2">2-oxoglutarate carboxylase large subunit</fullName>
        <ecNumber evidence="2">6.4.1.7</ecNumber>
    </submittedName>
</protein>
<evidence type="ECO:0000259" key="1">
    <source>
        <dbReference type="Pfam" id="PF02436"/>
    </source>
</evidence>
<dbReference type="AlphaFoldDB" id="A0A645DGN8"/>
<feature type="domain" description="Carboxylase conserved" evidence="1">
    <location>
        <begin position="1"/>
        <end position="104"/>
    </location>
</feature>
<dbReference type="Gene3D" id="3.20.20.70">
    <property type="entry name" value="Aldolase class I"/>
    <property type="match status" value="1"/>
</dbReference>
<evidence type="ECO:0000313" key="2">
    <source>
        <dbReference type="EMBL" id="MPM88634.1"/>
    </source>
</evidence>
<organism evidence="2">
    <name type="scientific">bioreactor metagenome</name>
    <dbReference type="NCBI Taxonomy" id="1076179"/>
    <lineage>
        <taxon>unclassified sequences</taxon>
        <taxon>metagenomes</taxon>
        <taxon>ecological metagenomes</taxon>
    </lineage>
</organism>
<dbReference type="EC" id="6.4.1.7" evidence="2"/>
<dbReference type="EMBL" id="VSSQ01036224">
    <property type="protein sequence ID" value="MPM88634.1"/>
    <property type="molecule type" value="Genomic_DNA"/>
</dbReference>
<dbReference type="InterPro" id="IPR003379">
    <property type="entry name" value="Carboxylase_cons_dom"/>
</dbReference>
<proteinExistence type="predicted"/>
<name>A0A645DGN8_9ZZZZ</name>